<sequence>MTSKRLKYDVWFNIMYVLIGASIGLITTLVQPDNATKYIEELHKSASDRDERDDNFQKRLTDMNTIILELKNELDSSKN</sequence>
<dbReference type="Proteomes" id="UP001199795">
    <property type="component" value="Unassembled WGS sequence"/>
</dbReference>
<dbReference type="RefSeq" id="WP_237239596.1">
    <property type="nucleotide sequence ID" value="NZ_JAKKDU010000007.1"/>
</dbReference>
<keyword evidence="1" id="KW-0812">Transmembrane</keyword>
<feature type="transmembrane region" description="Helical" evidence="1">
    <location>
        <begin position="12"/>
        <end position="30"/>
    </location>
</feature>
<organism evidence="2 3">
    <name type="scientific">Wocania arenilitoris</name>
    <dbReference type="NCBI Taxonomy" id="2044858"/>
    <lineage>
        <taxon>Bacteria</taxon>
        <taxon>Pseudomonadati</taxon>
        <taxon>Bacteroidota</taxon>
        <taxon>Flavobacteriia</taxon>
        <taxon>Flavobacteriales</taxon>
        <taxon>Flavobacteriaceae</taxon>
        <taxon>Wocania</taxon>
    </lineage>
</organism>
<protein>
    <submittedName>
        <fullName evidence="2">Uncharacterized protein</fullName>
    </submittedName>
</protein>
<evidence type="ECO:0000313" key="2">
    <source>
        <dbReference type="EMBL" id="MCF7568253.1"/>
    </source>
</evidence>
<name>A0AAE3JKM4_9FLAO</name>
<keyword evidence="3" id="KW-1185">Reference proteome</keyword>
<evidence type="ECO:0000313" key="3">
    <source>
        <dbReference type="Proteomes" id="UP001199795"/>
    </source>
</evidence>
<comment type="caution">
    <text evidence="2">The sequence shown here is derived from an EMBL/GenBank/DDBJ whole genome shotgun (WGS) entry which is preliminary data.</text>
</comment>
<proteinExistence type="predicted"/>
<gene>
    <name evidence="2" type="ORF">L3X37_07740</name>
</gene>
<evidence type="ECO:0000256" key="1">
    <source>
        <dbReference type="SAM" id="Phobius"/>
    </source>
</evidence>
<keyword evidence="1" id="KW-1133">Transmembrane helix</keyword>
<reference evidence="2" key="1">
    <citation type="submission" date="2022-01" db="EMBL/GenBank/DDBJ databases">
        <title>Draft genome sequence of Sabulilitoribacter arenilitoris KCTC 52401.</title>
        <authorList>
            <person name="Oh J.-S."/>
        </authorList>
    </citation>
    <scope>NUCLEOTIDE SEQUENCE</scope>
    <source>
        <strain evidence="2">HMF6543</strain>
    </source>
</reference>
<dbReference type="AlphaFoldDB" id="A0AAE3JKM4"/>
<keyword evidence="1" id="KW-0472">Membrane</keyword>
<dbReference type="EMBL" id="JAKKDU010000007">
    <property type="protein sequence ID" value="MCF7568253.1"/>
    <property type="molecule type" value="Genomic_DNA"/>
</dbReference>
<accession>A0AAE3JKM4</accession>